<feature type="region of interest" description="Disordered" evidence="1">
    <location>
        <begin position="156"/>
        <end position="175"/>
    </location>
</feature>
<evidence type="ECO:0000313" key="3">
    <source>
        <dbReference type="EMBL" id="KAK4446418.1"/>
    </source>
</evidence>
<proteinExistence type="predicted"/>
<keyword evidence="2" id="KW-1133">Transmembrane helix</keyword>
<keyword evidence="2" id="KW-0812">Transmembrane</keyword>
<keyword evidence="4" id="KW-1185">Reference proteome</keyword>
<dbReference type="Proteomes" id="UP001321760">
    <property type="component" value="Unassembled WGS sequence"/>
</dbReference>
<keyword evidence="2" id="KW-0472">Membrane</keyword>
<name>A0AAV9GE67_9PEZI</name>
<reference evidence="3" key="1">
    <citation type="journal article" date="2023" name="Mol. Phylogenet. Evol.">
        <title>Genome-scale phylogeny and comparative genomics of the fungal order Sordariales.</title>
        <authorList>
            <person name="Hensen N."/>
            <person name="Bonometti L."/>
            <person name="Westerberg I."/>
            <person name="Brannstrom I.O."/>
            <person name="Guillou S."/>
            <person name="Cros-Aarteil S."/>
            <person name="Calhoun S."/>
            <person name="Haridas S."/>
            <person name="Kuo A."/>
            <person name="Mondo S."/>
            <person name="Pangilinan J."/>
            <person name="Riley R."/>
            <person name="LaButti K."/>
            <person name="Andreopoulos B."/>
            <person name="Lipzen A."/>
            <person name="Chen C."/>
            <person name="Yan M."/>
            <person name="Daum C."/>
            <person name="Ng V."/>
            <person name="Clum A."/>
            <person name="Steindorff A."/>
            <person name="Ohm R.A."/>
            <person name="Martin F."/>
            <person name="Silar P."/>
            <person name="Natvig D.O."/>
            <person name="Lalanne C."/>
            <person name="Gautier V."/>
            <person name="Ament-Velasquez S.L."/>
            <person name="Kruys A."/>
            <person name="Hutchinson M.I."/>
            <person name="Powell A.J."/>
            <person name="Barry K."/>
            <person name="Miller A.N."/>
            <person name="Grigoriev I.V."/>
            <person name="Debuchy R."/>
            <person name="Gladieux P."/>
            <person name="Hiltunen Thoren M."/>
            <person name="Johannesson H."/>
        </authorList>
    </citation>
    <scope>NUCLEOTIDE SEQUENCE</scope>
    <source>
        <strain evidence="3">PSN243</strain>
    </source>
</reference>
<protein>
    <recommendedName>
        <fullName evidence="5">Apple domain-containing protein</fullName>
    </recommendedName>
</protein>
<feature type="transmembrane region" description="Helical" evidence="2">
    <location>
        <begin position="78"/>
        <end position="99"/>
    </location>
</feature>
<sequence length="274" mass="28921">MATDGASYKYGGPPVESPHANRDYEGLQPVGNIGADGLQYHKELAPPPVTNAYYVAPPEPTPPPAAAPKRIFGMQRSVFALTISNILFAIALIAVGVVLSRDDDTTTQGITGSAANSTVCPSVPTGNNNNASSNAVAPAISSGGICFNTRTQLAASSGGGTPNPGTTIPSCPLDPNKTEYTVPGTNLRFRRDCNSNYVGDDIANFPTRTMEDCIALCAQLNLFPSSFFGPCKSVAWSFDIAVHGYQGDRKAFCWLKNSTLPRKFQEGIESAILL</sequence>
<organism evidence="3 4">
    <name type="scientific">Podospora aff. communis PSN243</name>
    <dbReference type="NCBI Taxonomy" id="3040156"/>
    <lineage>
        <taxon>Eukaryota</taxon>
        <taxon>Fungi</taxon>
        <taxon>Dikarya</taxon>
        <taxon>Ascomycota</taxon>
        <taxon>Pezizomycotina</taxon>
        <taxon>Sordariomycetes</taxon>
        <taxon>Sordariomycetidae</taxon>
        <taxon>Sordariales</taxon>
        <taxon>Podosporaceae</taxon>
        <taxon>Podospora</taxon>
    </lineage>
</organism>
<feature type="region of interest" description="Disordered" evidence="1">
    <location>
        <begin position="1"/>
        <end position="20"/>
    </location>
</feature>
<dbReference type="AlphaFoldDB" id="A0AAV9GE67"/>
<evidence type="ECO:0000313" key="4">
    <source>
        <dbReference type="Proteomes" id="UP001321760"/>
    </source>
</evidence>
<evidence type="ECO:0000256" key="2">
    <source>
        <dbReference type="SAM" id="Phobius"/>
    </source>
</evidence>
<comment type="caution">
    <text evidence="3">The sequence shown here is derived from an EMBL/GenBank/DDBJ whole genome shotgun (WGS) entry which is preliminary data.</text>
</comment>
<reference evidence="3" key="2">
    <citation type="submission" date="2023-05" db="EMBL/GenBank/DDBJ databases">
        <authorList>
            <consortium name="Lawrence Berkeley National Laboratory"/>
            <person name="Steindorff A."/>
            <person name="Hensen N."/>
            <person name="Bonometti L."/>
            <person name="Westerberg I."/>
            <person name="Brannstrom I.O."/>
            <person name="Guillou S."/>
            <person name="Cros-Aarteil S."/>
            <person name="Calhoun S."/>
            <person name="Haridas S."/>
            <person name="Kuo A."/>
            <person name="Mondo S."/>
            <person name="Pangilinan J."/>
            <person name="Riley R."/>
            <person name="Labutti K."/>
            <person name="Andreopoulos B."/>
            <person name="Lipzen A."/>
            <person name="Chen C."/>
            <person name="Yanf M."/>
            <person name="Daum C."/>
            <person name="Ng V."/>
            <person name="Clum A."/>
            <person name="Ohm R."/>
            <person name="Martin F."/>
            <person name="Silar P."/>
            <person name="Natvig D."/>
            <person name="Lalanne C."/>
            <person name="Gautier V."/>
            <person name="Ament-Velasquez S.L."/>
            <person name="Kruys A."/>
            <person name="Hutchinson M.I."/>
            <person name="Powell A.J."/>
            <person name="Barry K."/>
            <person name="Miller A.N."/>
            <person name="Grigoriev I.V."/>
            <person name="Debuchy R."/>
            <person name="Gladieux P."/>
            <person name="Thoren M.H."/>
            <person name="Johannesson H."/>
        </authorList>
    </citation>
    <scope>NUCLEOTIDE SEQUENCE</scope>
    <source>
        <strain evidence="3">PSN243</strain>
    </source>
</reference>
<gene>
    <name evidence="3" type="ORF">QBC34DRAFT_150232</name>
</gene>
<evidence type="ECO:0000256" key="1">
    <source>
        <dbReference type="SAM" id="MobiDB-lite"/>
    </source>
</evidence>
<dbReference type="EMBL" id="MU865957">
    <property type="protein sequence ID" value="KAK4446418.1"/>
    <property type="molecule type" value="Genomic_DNA"/>
</dbReference>
<accession>A0AAV9GE67</accession>
<evidence type="ECO:0008006" key="5">
    <source>
        <dbReference type="Google" id="ProtNLM"/>
    </source>
</evidence>